<evidence type="ECO:0000259" key="2">
    <source>
        <dbReference type="Pfam" id="PF12728"/>
    </source>
</evidence>
<proteinExistence type="predicted"/>
<evidence type="ECO:0000313" key="4">
    <source>
        <dbReference type="Proteomes" id="UP000201613"/>
    </source>
</evidence>
<dbReference type="EMBL" id="FXZK01000001">
    <property type="protein sequence ID" value="SMY06990.1"/>
    <property type="molecule type" value="Genomic_DNA"/>
</dbReference>
<evidence type="ECO:0000256" key="1">
    <source>
        <dbReference type="SAM" id="MobiDB-lite"/>
    </source>
</evidence>
<dbReference type="Proteomes" id="UP000201613">
    <property type="component" value="Unassembled WGS sequence"/>
</dbReference>
<protein>
    <submittedName>
        <fullName evidence="3">Helix-turn-helix domain protein</fullName>
    </submittedName>
</protein>
<dbReference type="RefSeq" id="WP_245820439.1">
    <property type="nucleotide sequence ID" value="NZ_FXZK01000001.1"/>
</dbReference>
<sequence>MARLPSPNRIKTHQVYTVWEAAQALGRHRQTIIRWIKDKGLEADRAKVPWLIRGADLKTFLGHRRSEAKTKMALHHLFCLGCKSPQEPDGKFAEYTQKTPTTGMLKALCPACGCILNKVVKRADLEAIRAKIEVAVQQANPRIVSLPEPRLNDTSAREAQTHGKAQLG</sequence>
<feature type="domain" description="Helix-turn-helix" evidence="2">
    <location>
        <begin position="15"/>
        <end position="61"/>
    </location>
</feature>
<organism evidence="3 4">
    <name type="scientific">Flavimaricola marinus</name>
    <dbReference type="NCBI Taxonomy" id="1819565"/>
    <lineage>
        <taxon>Bacteria</taxon>
        <taxon>Pseudomonadati</taxon>
        <taxon>Pseudomonadota</taxon>
        <taxon>Alphaproteobacteria</taxon>
        <taxon>Rhodobacterales</taxon>
        <taxon>Paracoccaceae</taxon>
        <taxon>Flavimaricola</taxon>
    </lineage>
</organism>
<dbReference type="AlphaFoldDB" id="A0A238LDI6"/>
<dbReference type="InterPro" id="IPR041657">
    <property type="entry name" value="HTH_17"/>
</dbReference>
<dbReference type="Pfam" id="PF12728">
    <property type="entry name" value="HTH_17"/>
    <property type="match status" value="1"/>
</dbReference>
<name>A0A238LDI6_9RHOB</name>
<accession>A0A238LDI6</accession>
<keyword evidence="4" id="KW-1185">Reference proteome</keyword>
<feature type="region of interest" description="Disordered" evidence="1">
    <location>
        <begin position="146"/>
        <end position="168"/>
    </location>
</feature>
<gene>
    <name evidence="3" type="ORF">LOM8899_01120</name>
</gene>
<evidence type="ECO:0000313" key="3">
    <source>
        <dbReference type="EMBL" id="SMY06990.1"/>
    </source>
</evidence>
<reference evidence="3 4" key="1">
    <citation type="submission" date="2017-05" db="EMBL/GenBank/DDBJ databases">
        <authorList>
            <person name="Song R."/>
            <person name="Chenine A.L."/>
            <person name="Ruprecht R.M."/>
        </authorList>
    </citation>
    <scope>NUCLEOTIDE SEQUENCE [LARGE SCALE GENOMIC DNA]</scope>
    <source>
        <strain evidence="3 4">CECT 8899</strain>
    </source>
</reference>